<comment type="caution">
    <text evidence="5">The sequence shown here is derived from an EMBL/GenBank/DDBJ whole genome shotgun (WGS) entry which is preliminary data.</text>
</comment>
<organism evidence="5 6">
    <name type="scientific">Meganyctiphanes norvegica</name>
    <name type="common">Northern krill</name>
    <name type="synonym">Thysanopoda norvegica</name>
    <dbReference type="NCBI Taxonomy" id="48144"/>
    <lineage>
        <taxon>Eukaryota</taxon>
        <taxon>Metazoa</taxon>
        <taxon>Ecdysozoa</taxon>
        <taxon>Arthropoda</taxon>
        <taxon>Crustacea</taxon>
        <taxon>Multicrustacea</taxon>
        <taxon>Malacostraca</taxon>
        <taxon>Eumalacostraca</taxon>
        <taxon>Eucarida</taxon>
        <taxon>Euphausiacea</taxon>
        <taxon>Euphausiidae</taxon>
        <taxon>Meganyctiphanes</taxon>
    </lineage>
</organism>
<feature type="chain" id="PRO_5043662853" description="PA domain-containing protein" evidence="3">
    <location>
        <begin position="19"/>
        <end position="208"/>
    </location>
</feature>
<sequence>MSLLIILILLVSFLPYQCLKPEVFSASTSSVSNAVWNEATIYDFIENDVFFEVIYPEELRYTYRLRQAKDFGVKFSWVNEILQFLIYNTNFHCITLIFIALEITRTILIVYSSECSFVSKAVQAEKAGALAIIVMDSNSDNDDMYIEMVDDSTKRNPSIPAGFLLGRSGYWIKKVLGELNEEAAIINIPVNLTHVPINKFNQPPWVLW</sequence>
<dbReference type="PANTHER" id="PTHR22702:SF1">
    <property type="entry name" value="PROTEASE-ASSOCIATED DOMAIN-CONTAINING PROTEIN 1"/>
    <property type="match status" value="1"/>
</dbReference>
<gene>
    <name evidence="5" type="ORF">MNOR_LOCUS8513</name>
</gene>
<dbReference type="EMBL" id="CAXKWB010003978">
    <property type="protein sequence ID" value="CAL4071352.1"/>
    <property type="molecule type" value="Genomic_DNA"/>
</dbReference>
<name>A0AAV2Q6P6_MEGNR</name>
<proteinExistence type="predicted"/>
<accession>A0AAV2Q6P6</accession>
<dbReference type="Proteomes" id="UP001497623">
    <property type="component" value="Unassembled WGS sequence"/>
</dbReference>
<dbReference type="InterPro" id="IPR003137">
    <property type="entry name" value="PA_domain"/>
</dbReference>
<evidence type="ECO:0000313" key="6">
    <source>
        <dbReference type="Proteomes" id="UP001497623"/>
    </source>
</evidence>
<keyword evidence="6" id="KW-1185">Reference proteome</keyword>
<dbReference type="SUPFAM" id="SSF52025">
    <property type="entry name" value="PA domain"/>
    <property type="match status" value="1"/>
</dbReference>
<evidence type="ECO:0000256" key="2">
    <source>
        <dbReference type="ARBA" id="ARBA00023180"/>
    </source>
</evidence>
<keyword evidence="2" id="KW-0325">Glycoprotein</keyword>
<dbReference type="InterPro" id="IPR046450">
    <property type="entry name" value="PA_dom_sf"/>
</dbReference>
<evidence type="ECO:0000256" key="1">
    <source>
        <dbReference type="ARBA" id="ARBA00022729"/>
    </source>
</evidence>
<dbReference type="AlphaFoldDB" id="A0AAV2Q6P6"/>
<keyword evidence="1 3" id="KW-0732">Signal</keyword>
<evidence type="ECO:0000256" key="3">
    <source>
        <dbReference type="SAM" id="SignalP"/>
    </source>
</evidence>
<dbReference type="PANTHER" id="PTHR22702">
    <property type="entry name" value="PROTEASE-ASSOCIATED DOMAIN-CONTAINING PROTEIN"/>
    <property type="match status" value="1"/>
</dbReference>
<feature type="signal peptide" evidence="3">
    <location>
        <begin position="1"/>
        <end position="18"/>
    </location>
</feature>
<evidence type="ECO:0000259" key="4">
    <source>
        <dbReference type="Pfam" id="PF02225"/>
    </source>
</evidence>
<dbReference type="Pfam" id="PF02225">
    <property type="entry name" value="PA"/>
    <property type="match status" value="1"/>
</dbReference>
<feature type="domain" description="PA" evidence="4">
    <location>
        <begin position="102"/>
        <end position="169"/>
    </location>
</feature>
<evidence type="ECO:0000313" key="5">
    <source>
        <dbReference type="EMBL" id="CAL4071352.1"/>
    </source>
</evidence>
<dbReference type="Gene3D" id="3.50.30.30">
    <property type="match status" value="1"/>
</dbReference>
<feature type="non-terminal residue" evidence="5">
    <location>
        <position position="208"/>
    </location>
</feature>
<protein>
    <recommendedName>
        <fullName evidence="4">PA domain-containing protein</fullName>
    </recommendedName>
</protein>
<reference evidence="5 6" key="1">
    <citation type="submission" date="2024-05" db="EMBL/GenBank/DDBJ databases">
        <authorList>
            <person name="Wallberg A."/>
        </authorList>
    </citation>
    <scope>NUCLEOTIDE SEQUENCE [LARGE SCALE GENOMIC DNA]</scope>
</reference>